<evidence type="ECO:0000256" key="2">
    <source>
        <dbReference type="SAM" id="Phobius"/>
    </source>
</evidence>
<dbReference type="PANTHER" id="PTHR30576:SF20">
    <property type="entry name" value="QUINOVOSAMINEPHOSPHOTRANSFERAE-RELATED"/>
    <property type="match status" value="1"/>
</dbReference>
<dbReference type="EMBL" id="DTKL01000015">
    <property type="protein sequence ID" value="HGY93529.1"/>
    <property type="molecule type" value="Genomic_DNA"/>
</dbReference>
<feature type="domain" description="Bacterial sugar transferase" evidence="3">
    <location>
        <begin position="56"/>
        <end position="242"/>
    </location>
</feature>
<dbReference type="InterPro" id="IPR003362">
    <property type="entry name" value="Bact_transf"/>
</dbReference>
<evidence type="ECO:0000256" key="1">
    <source>
        <dbReference type="ARBA" id="ARBA00006464"/>
    </source>
</evidence>
<evidence type="ECO:0000313" key="4">
    <source>
        <dbReference type="EMBL" id="HGY93529.1"/>
    </source>
</evidence>
<name>A0A7V4XQV1_9BACT</name>
<keyword evidence="2" id="KW-0472">Membrane</keyword>
<gene>
    <name evidence="4" type="ORF">ENW50_02395</name>
</gene>
<comment type="caution">
    <text evidence="4">The sequence shown here is derived from an EMBL/GenBank/DDBJ whole genome shotgun (WGS) entry which is preliminary data.</text>
</comment>
<reference evidence="4" key="1">
    <citation type="journal article" date="2020" name="mSystems">
        <title>Genome- and Community-Level Interaction Insights into Carbon Utilization and Element Cycling Functions of Hydrothermarchaeota in Hydrothermal Sediment.</title>
        <authorList>
            <person name="Zhou Z."/>
            <person name="Liu Y."/>
            <person name="Xu W."/>
            <person name="Pan J."/>
            <person name="Luo Z.H."/>
            <person name="Li M."/>
        </authorList>
    </citation>
    <scope>NUCLEOTIDE SEQUENCE [LARGE SCALE GENOMIC DNA]</scope>
    <source>
        <strain evidence="4">SpSt-855</strain>
    </source>
</reference>
<comment type="similarity">
    <text evidence="1">Belongs to the bacterial sugar transferase family.</text>
</comment>
<keyword evidence="2" id="KW-1133">Transmembrane helix</keyword>
<protein>
    <submittedName>
        <fullName evidence="4">Sugar transferase</fullName>
    </submittedName>
</protein>
<accession>A0A7V4XQV1</accession>
<proteinExistence type="inferred from homology"/>
<dbReference type="AlphaFoldDB" id="A0A7V4XQV1"/>
<organism evidence="4">
    <name type="scientific">Acidobacterium capsulatum</name>
    <dbReference type="NCBI Taxonomy" id="33075"/>
    <lineage>
        <taxon>Bacteria</taxon>
        <taxon>Pseudomonadati</taxon>
        <taxon>Acidobacteriota</taxon>
        <taxon>Terriglobia</taxon>
        <taxon>Terriglobales</taxon>
        <taxon>Acidobacteriaceae</taxon>
        <taxon>Acidobacterium</taxon>
    </lineage>
</organism>
<keyword evidence="2" id="KW-0812">Transmembrane</keyword>
<evidence type="ECO:0000259" key="3">
    <source>
        <dbReference type="Pfam" id="PF02397"/>
    </source>
</evidence>
<sequence>MDAPLIPDPAYYANTRPLTSIVQRPESEAGDLNSCAGQAAMQFPGCISGWAMSRRRRAIDFTCALIGFLCFAPLMVLIGLAVKLSSRGPALFKQERMGRDGQVFVLYKFRSMRLASSNGSPITVIGDKRITPVGLFLRKFKLDELPQFWNVLRGDMSLIGPRPKLPHHEALHMPFRPGITGAATLAFRYEEELLRGIPQQHLDAYYERYVKPRKAELDWEYMRTATLRSDLRLVWLTAKACISDRESEFQVTLPAFSAEGAD</sequence>
<dbReference type="PANTHER" id="PTHR30576">
    <property type="entry name" value="COLANIC BIOSYNTHESIS UDP-GLUCOSE LIPID CARRIER TRANSFERASE"/>
    <property type="match status" value="1"/>
</dbReference>
<dbReference type="GO" id="GO:0016780">
    <property type="term" value="F:phosphotransferase activity, for other substituted phosphate groups"/>
    <property type="evidence" value="ECO:0007669"/>
    <property type="project" value="TreeGrafter"/>
</dbReference>
<dbReference type="Pfam" id="PF02397">
    <property type="entry name" value="Bac_transf"/>
    <property type="match status" value="1"/>
</dbReference>
<keyword evidence="4" id="KW-0808">Transferase</keyword>
<feature type="transmembrane region" description="Helical" evidence="2">
    <location>
        <begin position="61"/>
        <end position="82"/>
    </location>
</feature>